<evidence type="ECO:0000313" key="2">
    <source>
        <dbReference type="Proteomes" id="UP000503251"/>
    </source>
</evidence>
<dbReference type="EMBL" id="CP039543">
    <property type="protein sequence ID" value="QJT08299.1"/>
    <property type="molecule type" value="Genomic_DNA"/>
</dbReference>
<sequence length="600" mass="68089">MHEAVIQAFRSYLDTPATEHALLLTGRWGSGKTFLWRNHLEPAARDAGRPAAYVSLYSCNSLEDITVQLYLGLVEAPAEDSVPGFLRAVSGTASFALAFFREEYGPVLPEASKAKARETTVKNLVICFDDLERSTIPVEKLLGYVNELTERHHCKAIILCNEEEMREKDSYEKFKEKTVGRAIAVQVDYPEVVASIIGQFAESQAYHKFLQDHTETIAQIFEHSGTRNIRLARLGLSWMHIIYAELKALGTFHTIIYGAKLLKIVMACCFEQMSHLVARDDVLGDIFADRGHIASLEHDANLSGPNAYIAEFLRRYYGGDGSDFFAPPFLLEFMHDGTLDRERMREELPLPKVTDPIQESVNLFLSQDYLGLDDETFEKHLSNVRLALERGRIGSLREYARLFVVFFYCREDFKLVDNLVAAFQDSMKLAVENGSLRFEPTRVTLPIIVDGRLPVDLERFKESMDEVEKALAKRHHDEMAAEFYELLSTEPDAIGAFIDKCAVEDRRLAAEFFAHLDASRTAAAMRDLSNEQLYGLKTFLRKRYAAADSVIRKRHETEAHFFGALLEQLSQEVGSAKPSLRRHLLRQVMVEVKQVRAKMG</sequence>
<dbReference type="SUPFAM" id="SSF52540">
    <property type="entry name" value="P-loop containing nucleoside triphosphate hydrolases"/>
    <property type="match status" value="1"/>
</dbReference>
<dbReference type="RefSeq" id="WP_171266716.1">
    <property type="nucleotide sequence ID" value="NZ_CP039543.1"/>
</dbReference>
<keyword evidence="2" id="KW-1185">Reference proteome</keyword>
<name>A0ABX6NCH2_9BACT</name>
<protein>
    <recommendedName>
        <fullName evidence="3">KAP NTPase domain-containing protein</fullName>
    </recommendedName>
</protein>
<dbReference type="Gene3D" id="3.40.50.300">
    <property type="entry name" value="P-loop containing nucleotide triphosphate hydrolases"/>
    <property type="match status" value="1"/>
</dbReference>
<reference evidence="1 2" key="1">
    <citation type="submission" date="2019-04" db="EMBL/GenBank/DDBJ databases">
        <title>Isolation and culture of sulfate reducing bacteria from the cold seep of the South China Sea.</title>
        <authorList>
            <person name="Sun C."/>
            <person name="Liu R."/>
        </authorList>
    </citation>
    <scope>NUCLEOTIDE SEQUENCE [LARGE SCALE GENOMIC DNA]</scope>
    <source>
        <strain evidence="1 2">CS1</strain>
    </source>
</reference>
<dbReference type="Proteomes" id="UP000503251">
    <property type="component" value="Chromosome"/>
</dbReference>
<evidence type="ECO:0008006" key="3">
    <source>
        <dbReference type="Google" id="ProtNLM"/>
    </source>
</evidence>
<dbReference type="InterPro" id="IPR027417">
    <property type="entry name" value="P-loop_NTPase"/>
</dbReference>
<evidence type="ECO:0000313" key="1">
    <source>
        <dbReference type="EMBL" id="QJT08299.1"/>
    </source>
</evidence>
<proteinExistence type="predicted"/>
<organism evidence="1 2">
    <name type="scientific">Oceanidesulfovibrio marinus</name>
    <dbReference type="NCBI Taxonomy" id="370038"/>
    <lineage>
        <taxon>Bacteria</taxon>
        <taxon>Pseudomonadati</taxon>
        <taxon>Thermodesulfobacteriota</taxon>
        <taxon>Desulfovibrionia</taxon>
        <taxon>Desulfovibrionales</taxon>
        <taxon>Desulfovibrionaceae</taxon>
        <taxon>Oceanidesulfovibrio</taxon>
    </lineage>
</organism>
<gene>
    <name evidence="1" type="ORF">E8L03_04875</name>
</gene>
<accession>A0ABX6NCH2</accession>